<evidence type="ECO:0000313" key="2">
    <source>
        <dbReference type="Proteomes" id="UP000477980"/>
    </source>
</evidence>
<reference evidence="1 2" key="1">
    <citation type="submission" date="2019-09" db="EMBL/GenBank/DDBJ databases">
        <title>Distinct polysaccharide growth profiles of human intestinal Prevotella copri isolates.</title>
        <authorList>
            <person name="Fehlner-Peach H."/>
            <person name="Magnabosco C."/>
            <person name="Raghavan V."/>
            <person name="Scher J.U."/>
            <person name="Tett A."/>
            <person name="Cox L.M."/>
            <person name="Gottsegen C."/>
            <person name="Watters A."/>
            <person name="Wiltshire- Gordon J.D."/>
            <person name="Segata N."/>
            <person name="Bonneau R."/>
            <person name="Littman D.R."/>
        </authorList>
    </citation>
    <scope>NUCLEOTIDE SEQUENCE [LARGE SCALE GENOMIC DNA]</scope>
    <source>
        <strain evidence="2">iAA917</strain>
    </source>
</reference>
<dbReference type="AlphaFoldDB" id="A0A6G1VKM5"/>
<protein>
    <submittedName>
        <fullName evidence="1">Uncharacterized protein</fullName>
    </submittedName>
</protein>
<organism evidence="1 2">
    <name type="scientific">Segatella copri</name>
    <dbReference type="NCBI Taxonomy" id="165179"/>
    <lineage>
        <taxon>Bacteria</taxon>
        <taxon>Pseudomonadati</taxon>
        <taxon>Bacteroidota</taxon>
        <taxon>Bacteroidia</taxon>
        <taxon>Bacteroidales</taxon>
        <taxon>Prevotellaceae</taxon>
        <taxon>Segatella</taxon>
    </lineage>
</organism>
<proteinExistence type="predicted"/>
<name>A0A6G1VKM5_9BACT</name>
<sequence length="141" mass="16541">MTNLIQGHINHNDFIRHEGIKRLSKLLNSLVADKIIVAYRLEIDFKLDHKTLDKLKQEDLTVAQYTLDKMRSAIAYYLGEYRAKVNRINDEEIKREKLEKISEYEESYKSALGYQADACLTLYNMGEDLRIPYNPDIIKNT</sequence>
<comment type="caution">
    <text evidence="1">The sequence shown here is derived from an EMBL/GenBank/DDBJ whole genome shotgun (WGS) entry which is preliminary data.</text>
</comment>
<dbReference type="Proteomes" id="UP000477980">
    <property type="component" value="Unassembled WGS sequence"/>
</dbReference>
<dbReference type="EMBL" id="VZAH01000034">
    <property type="protein sequence ID" value="MQP13438.1"/>
    <property type="molecule type" value="Genomic_DNA"/>
</dbReference>
<evidence type="ECO:0000313" key="1">
    <source>
        <dbReference type="EMBL" id="MQP13438.1"/>
    </source>
</evidence>
<accession>A0A6G1VKM5</accession>
<gene>
    <name evidence="1" type="ORF">F7D25_03205</name>
</gene>
<dbReference type="RefSeq" id="WP_153091978.1">
    <property type="nucleotide sequence ID" value="NZ_VZAH01000034.1"/>
</dbReference>